<keyword evidence="3" id="KW-1185">Reference proteome</keyword>
<dbReference type="Proteomes" id="UP000593892">
    <property type="component" value="Chromosome"/>
</dbReference>
<dbReference type="RefSeq" id="WP_194451943.1">
    <property type="nucleotide sequence ID" value="NZ_CP063849.1"/>
</dbReference>
<evidence type="ECO:0000256" key="1">
    <source>
        <dbReference type="SAM" id="MobiDB-lite"/>
    </source>
</evidence>
<protein>
    <submittedName>
        <fullName evidence="2">Uncharacterized protein</fullName>
    </submittedName>
</protein>
<accession>A0A7S7SMT7</accession>
<proteinExistence type="predicted"/>
<dbReference type="AlphaFoldDB" id="A0A7S7SMT7"/>
<sequence length="164" mass="18073">MDGDRKYKQRGYMDTEAAGQGPARGGDDRQRNRGPRPPIDVTGPRLPRMVETVTASRCYNCATPLPPGMDFTGACPKCSVALHCCKQCSYFEPSTRFQCTKPIPERIAYKDKANECTFFRARVTVARDSAPPAAASRPAADRPEVLAPKTANDARIAFDNLFKK</sequence>
<evidence type="ECO:0000313" key="3">
    <source>
        <dbReference type="Proteomes" id="UP000593892"/>
    </source>
</evidence>
<evidence type="ECO:0000313" key="2">
    <source>
        <dbReference type="EMBL" id="QOY90278.1"/>
    </source>
</evidence>
<feature type="region of interest" description="Disordered" evidence="1">
    <location>
        <begin position="1"/>
        <end position="46"/>
    </location>
</feature>
<organism evidence="2 3">
    <name type="scientific">Paludibaculum fermentans</name>
    <dbReference type="NCBI Taxonomy" id="1473598"/>
    <lineage>
        <taxon>Bacteria</taxon>
        <taxon>Pseudomonadati</taxon>
        <taxon>Acidobacteriota</taxon>
        <taxon>Terriglobia</taxon>
        <taxon>Bryobacterales</taxon>
        <taxon>Bryobacteraceae</taxon>
        <taxon>Paludibaculum</taxon>
    </lineage>
</organism>
<gene>
    <name evidence="2" type="ORF">IRI77_10075</name>
</gene>
<dbReference type="EMBL" id="CP063849">
    <property type="protein sequence ID" value="QOY90278.1"/>
    <property type="molecule type" value="Genomic_DNA"/>
</dbReference>
<reference evidence="2 3" key="1">
    <citation type="submission" date="2020-10" db="EMBL/GenBank/DDBJ databases">
        <title>Complete genome sequence of Paludibaculum fermentans P105T, a facultatively anaerobic acidobacterium capable of dissimilatory Fe(III) reduction.</title>
        <authorList>
            <person name="Dedysh S.N."/>
            <person name="Beletsky A.V."/>
            <person name="Kulichevskaya I.S."/>
            <person name="Mardanov A.V."/>
            <person name="Ravin N.V."/>
        </authorList>
    </citation>
    <scope>NUCLEOTIDE SEQUENCE [LARGE SCALE GENOMIC DNA]</scope>
    <source>
        <strain evidence="2 3">P105</strain>
    </source>
</reference>
<name>A0A7S7SMT7_PALFE</name>
<dbReference type="KEGG" id="pfer:IRI77_10075"/>